<feature type="compositionally biased region" description="Polar residues" evidence="1">
    <location>
        <begin position="13"/>
        <end position="31"/>
    </location>
</feature>
<feature type="region of interest" description="Disordered" evidence="1">
    <location>
        <begin position="1"/>
        <end position="31"/>
    </location>
</feature>
<dbReference type="Proteomes" id="UP000487649">
    <property type="component" value="Unassembled WGS sequence"/>
</dbReference>
<organism evidence="3 4">
    <name type="scientific">Turicibacter sanguinis</name>
    <dbReference type="NCBI Taxonomy" id="154288"/>
    <lineage>
        <taxon>Bacteria</taxon>
        <taxon>Bacillati</taxon>
        <taxon>Bacillota</taxon>
        <taxon>Erysipelotrichia</taxon>
        <taxon>Erysipelotrichales</taxon>
        <taxon>Turicibacteraceae</taxon>
        <taxon>Turicibacter</taxon>
    </lineage>
</organism>
<keyword evidence="2" id="KW-1133">Transmembrane helix</keyword>
<dbReference type="EMBL" id="WMQE01000017">
    <property type="protein sequence ID" value="MTK21450.1"/>
    <property type="molecule type" value="Genomic_DNA"/>
</dbReference>
<feature type="region of interest" description="Disordered" evidence="1">
    <location>
        <begin position="329"/>
        <end position="360"/>
    </location>
</feature>
<dbReference type="OrthoDB" id="1655801at2"/>
<proteinExistence type="predicted"/>
<dbReference type="RefSeq" id="WP_006783613.1">
    <property type="nucleotide sequence ID" value="NZ_CABJBH010000003.1"/>
</dbReference>
<protein>
    <submittedName>
        <fullName evidence="3">Uncharacterized protein</fullName>
    </submittedName>
</protein>
<sequence length="360" mass="40727">MSKQNKDVKSNSKHQSNTTSNQIKQQLNEFTNSSKRKLQALNLKNRLKIDRFKTKISESKVDSLSYTTPLQTQIKPHDLRMLNRFTTIFSGVVITGLSVGLLLMSRPMITEANFETKMQESIDSAFHYSVMESNTKNDSITYHTPRQFKYLYSLGVNDIIKYKDNEIIMHYNNQYNIIGQDMDTYYLLRDENKSAGQEVFYKNFSNGEQNGFVQLVKMEEKYLLTVFVDGTKLSALVDYEETPYMTYNMLVVAKTVKSTQPETSTATVATGTNQVIPETSEAADAKSSTLLEVPAMSMDESGHVETNMEPVTDGELSTVESEHVIDFDFSTEKRGEFTETTQDSTQNSVATEEGNTSDGN</sequence>
<name>A0A173RS19_9FIRM</name>
<evidence type="ECO:0000256" key="1">
    <source>
        <dbReference type="SAM" id="MobiDB-lite"/>
    </source>
</evidence>
<evidence type="ECO:0000256" key="2">
    <source>
        <dbReference type="SAM" id="Phobius"/>
    </source>
</evidence>
<evidence type="ECO:0000313" key="3">
    <source>
        <dbReference type="EMBL" id="MTK21450.1"/>
    </source>
</evidence>
<feature type="compositionally biased region" description="Polar residues" evidence="1">
    <location>
        <begin position="338"/>
        <end position="360"/>
    </location>
</feature>
<accession>A0A173RS19</accession>
<gene>
    <name evidence="3" type="ORF">GMA92_08450</name>
</gene>
<dbReference type="AlphaFoldDB" id="A0A173RS19"/>
<keyword evidence="2" id="KW-0472">Membrane</keyword>
<keyword evidence="2" id="KW-0812">Transmembrane</keyword>
<feature type="transmembrane region" description="Helical" evidence="2">
    <location>
        <begin position="85"/>
        <end position="104"/>
    </location>
</feature>
<reference evidence="3 4" key="1">
    <citation type="journal article" date="2019" name="Nat. Med.">
        <title>A library of human gut bacterial isolates paired with longitudinal multiomics data enables mechanistic microbiome research.</title>
        <authorList>
            <person name="Poyet M."/>
            <person name="Groussin M."/>
            <person name="Gibbons S.M."/>
            <person name="Avila-Pacheco J."/>
            <person name="Jiang X."/>
            <person name="Kearney S.M."/>
            <person name="Perrotta A.R."/>
            <person name="Berdy B."/>
            <person name="Zhao S."/>
            <person name="Lieberman T.D."/>
            <person name="Swanson P.K."/>
            <person name="Smith M."/>
            <person name="Roesemann S."/>
            <person name="Alexander J.E."/>
            <person name="Rich S.A."/>
            <person name="Livny J."/>
            <person name="Vlamakis H."/>
            <person name="Clish C."/>
            <person name="Bullock K."/>
            <person name="Deik A."/>
            <person name="Scott J."/>
            <person name="Pierce K.A."/>
            <person name="Xavier R.J."/>
            <person name="Alm E.J."/>
        </authorList>
    </citation>
    <scope>NUCLEOTIDE SEQUENCE [LARGE SCALE GENOMIC DNA]</scope>
    <source>
        <strain evidence="3 4">BIOML-A198</strain>
    </source>
</reference>
<comment type="caution">
    <text evidence="3">The sequence shown here is derived from an EMBL/GenBank/DDBJ whole genome shotgun (WGS) entry which is preliminary data.</text>
</comment>
<feature type="compositionally biased region" description="Basic and acidic residues" evidence="1">
    <location>
        <begin position="1"/>
        <end position="10"/>
    </location>
</feature>
<evidence type="ECO:0000313" key="4">
    <source>
        <dbReference type="Proteomes" id="UP000487649"/>
    </source>
</evidence>